<dbReference type="EMBL" id="MHIX01000030">
    <property type="protein sequence ID" value="OGY58973.1"/>
    <property type="molecule type" value="Genomic_DNA"/>
</dbReference>
<organism evidence="1 2">
    <name type="scientific">Candidatus Colwellbacteria bacterium RIFCSPHIGHO2_12_FULL_44_17</name>
    <dbReference type="NCBI Taxonomy" id="1797689"/>
    <lineage>
        <taxon>Bacteria</taxon>
        <taxon>Candidatus Colwelliibacteriota</taxon>
    </lineage>
</organism>
<gene>
    <name evidence="1" type="ORF">A3F24_02120</name>
</gene>
<proteinExistence type="predicted"/>
<evidence type="ECO:0000313" key="2">
    <source>
        <dbReference type="Proteomes" id="UP000178515"/>
    </source>
</evidence>
<dbReference type="STRING" id="1797689.A3F24_02120"/>
<evidence type="ECO:0000313" key="1">
    <source>
        <dbReference type="EMBL" id="OGY58973.1"/>
    </source>
</evidence>
<name>A0A1G1Z2V9_9BACT</name>
<accession>A0A1G1Z2V9</accession>
<reference evidence="1 2" key="1">
    <citation type="journal article" date="2016" name="Nat. Commun.">
        <title>Thousands of microbial genomes shed light on interconnected biogeochemical processes in an aquifer system.</title>
        <authorList>
            <person name="Anantharaman K."/>
            <person name="Brown C.T."/>
            <person name="Hug L.A."/>
            <person name="Sharon I."/>
            <person name="Castelle C.J."/>
            <person name="Probst A.J."/>
            <person name="Thomas B.C."/>
            <person name="Singh A."/>
            <person name="Wilkins M.J."/>
            <person name="Karaoz U."/>
            <person name="Brodie E.L."/>
            <person name="Williams K.H."/>
            <person name="Hubbard S.S."/>
            <person name="Banfield J.F."/>
        </authorList>
    </citation>
    <scope>NUCLEOTIDE SEQUENCE [LARGE SCALE GENOMIC DNA]</scope>
</reference>
<comment type="caution">
    <text evidence="1">The sequence shown here is derived from an EMBL/GenBank/DDBJ whole genome shotgun (WGS) entry which is preliminary data.</text>
</comment>
<sequence>MEYSVQLKNKAKKRILKRLQSLSDGICIALGSRIFDRDTLIRHVRKESEVGKLMIRIETEFLRPEIVDGSDGGATTGSRSG</sequence>
<protein>
    <submittedName>
        <fullName evidence="1">Uncharacterized protein</fullName>
    </submittedName>
</protein>
<dbReference type="Proteomes" id="UP000178515">
    <property type="component" value="Unassembled WGS sequence"/>
</dbReference>
<dbReference type="AlphaFoldDB" id="A0A1G1Z2V9"/>